<accession>A0ACD3A9X9</accession>
<name>A0ACD3A9X9_9AGAR</name>
<keyword evidence="2" id="KW-1185">Reference proteome</keyword>
<gene>
    <name evidence="1" type="ORF">BDN72DRAFT_386125</name>
</gene>
<dbReference type="EMBL" id="ML208576">
    <property type="protein sequence ID" value="TFK62522.1"/>
    <property type="molecule type" value="Genomic_DNA"/>
</dbReference>
<evidence type="ECO:0000313" key="2">
    <source>
        <dbReference type="Proteomes" id="UP000308600"/>
    </source>
</evidence>
<evidence type="ECO:0000313" key="1">
    <source>
        <dbReference type="EMBL" id="TFK62522.1"/>
    </source>
</evidence>
<proteinExistence type="predicted"/>
<sequence length="182" mass="20499">MSNQSRLPNPPSSHHSALFNGLLDRSRVSNIVDGYGNTVGGFIASHLKTETVTTGNTLVGRRSWKPPPRAISRMLTRNLVGRVKYPFRRRGPRPSSLLVYSRTLLEPLFVQAGTTTDSWRNSRPRPRRSGLVTRSALRSTKVHKYQKFNIIESWGTWTPQFLTNTTPDMKIVKEDISAALVV</sequence>
<organism evidence="1 2">
    <name type="scientific">Pluteus cervinus</name>
    <dbReference type="NCBI Taxonomy" id="181527"/>
    <lineage>
        <taxon>Eukaryota</taxon>
        <taxon>Fungi</taxon>
        <taxon>Dikarya</taxon>
        <taxon>Basidiomycota</taxon>
        <taxon>Agaricomycotina</taxon>
        <taxon>Agaricomycetes</taxon>
        <taxon>Agaricomycetidae</taxon>
        <taxon>Agaricales</taxon>
        <taxon>Pluteineae</taxon>
        <taxon>Pluteaceae</taxon>
        <taxon>Pluteus</taxon>
    </lineage>
</organism>
<dbReference type="Proteomes" id="UP000308600">
    <property type="component" value="Unassembled WGS sequence"/>
</dbReference>
<protein>
    <submittedName>
        <fullName evidence="1">Uncharacterized protein</fullName>
    </submittedName>
</protein>
<reference evidence="1 2" key="1">
    <citation type="journal article" date="2019" name="Nat. Ecol. Evol.">
        <title>Megaphylogeny resolves global patterns of mushroom evolution.</title>
        <authorList>
            <person name="Varga T."/>
            <person name="Krizsan K."/>
            <person name="Foldi C."/>
            <person name="Dima B."/>
            <person name="Sanchez-Garcia M."/>
            <person name="Sanchez-Ramirez S."/>
            <person name="Szollosi G.J."/>
            <person name="Szarkandi J.G."/>
            <person name="Papp V."/>
            <person name="Albert L."/>
            <person name="Andreopoulos W."/>
            <person name="Angelini C."/>
            <person name="Antonin V."/>
            <person name="Barry K.W."/>
            <person name="Bougher N.L."/>
            <person name="Buchanan P."/>
            <person name="Buyck B."/>
            <person name="Bense V."/>
            <person name="Catcheside P."/>
            <person name="Chovatia M."/>
            <person name="Cooper J."/>
            <person name="Damon W."/>
            <person name="Desjardin D."/>
            <person name="Finy P."/>
            <person name="Geml J."/>
            <person name="Haridas S."/>
            <person name="Hughes K."/>
            <person name="Justo A."/>
            <person name="Karasinski D."/>
            <person name="Kautmanova I."/>
            <person name="Kiss B."/>
            <person name="Kocsube S."/>
            <person name="Kotiranta H."/>
            <person name="LaButti K.M."/>
            <person name="Lechner B.E."/>
            <person name="Liimatainen K."/>
            <person name="Lipzen A."/>
            <person name="Lukacs Z."/>
            <person name="Mihaltcheva S."/>
            <person name="Morgado L.N."/>
            <person name="Niskanen T."/>
            <person name="Noordeloos M.E."/>
            <person name="Ohm R.A."/>
            <person name="Ortiz-Santana B."/>
            <person name="Ovrebo C."/>
            <person name="Racz N."/>
            <person name="Riley R."/>
            <person name="Savchenko A."/>
            <person name="Shiryaev A."/>
            <person name="Soop K."/>
            <person name="Spirin V."/>
            <person name="Szebenyi C."/>
            <person name="Tomsovsky M."/>
            <person name="Tulloss R.E."/>
            <person name="Uehling J."/>
            <person name="Grigoriev I.V."/>
            <person name="Vagvolgyi C."/>
            <person name="Papp T."/>
            <person name="Martin F.M."/>
            <person name="Miettinen O."/>
            <person name="Hibbett D.S."/>
            <person name="Nagy L.G."/>
        </authorList>
    </citation>
    <scope>NUCLEOTIDE SEQUENCE [LARGE SCALE GENOMIC DNA]</scope>
    <source>
        <strain evidence="1 2">NL-1719</strain>
    </source>
</reference>